<feature type="chain" id="PRO_5023332481" description="Phosphatidylserine decarboxylase alpha chain" evidence="11">
    <location>
        <begin position="190"/>
        <end position="232"/>
    </location>
</feature>
<keyword evidence="12" id="KW-0812">Transmembrane</keyword>
<comment type="subcellular location">
    <subcellularLocation>
        <location evidence="11">Cell membrane</location>
        <topology evidence="11">Peripheral membrane protein</topology>
    </subcellularLocation>
</comment>
<evidence type="ECO:0000256" key="3">
    <source>
        <dbReference type="ARBA" id="ARBA00022793"/>
    </source>
</evidence>
<comment type="PTM">
    <text evidence="11">Is synthesized initially as an inactive proenzyme. Formation of the active enzyme involves a self-maturation process in which the active site pyruvoyl group is generated from an internal serine residue via an autocatalytic post-translational modification. Two non-identical subunits are generated from the proenzyme in this reaction, and the pyruvate is formed at the N-terminus of the alpha chain, which is derived from the carboxyl end of the proenzyme. The post-translation cleavage follows an unusual pathway, termed non-hydrolytic serinolysis, in which the side chain hydroxyl group of the serine supplies its oxygen atom to form the C-terminus of the beta chain, while the remainder of the serine residue undergoes an oxidative deamination to produce ammonia and the pyruvoyl prosthetic group on the alpha chain.</text>
</comment>
<dbReference type="RefSeq" id="WP_034441090.1">
    <property type="nucleotide sequence ID" value="NZ_JMTK01000002.1"/>
</dbReference>
<comment type="caution">
    <text evidence="13">The sequence shown here is derived from an EMBL/GenBank/DDBJ whole genome shotgun (WGS) entry which is preliminary data.</text>
</comment>
<keyword evidence="14" id="KW-1185">Reference proteome</keyword>
<evidence type="ECO:0000256" key="7">
    <source>
        <dbReference type="ARBA" id="ARBA00023209"/>
    </source>
</evidence>
<dbReference type="UniPathway" id="UPA00558">
    <property type="reaction ID" value="UER00616"/>
</dbReference>
<gene>
    <name evidence="11" type="primary">psd</name>
    <name evidence="13" type="ORF">DJ66_0675</name>
</gene>
<dbReference type="EMBL" id="JMTK01000002">
    <property type="protein sequence ID" value="KJZ81945.1"/>
    <property type="molecule type" value="Genomic_DNA"/>
</dbReference>
<feature type="chain" id="PRO_5023332482" description="Phosphatidylserine decarboxylase beta chain" evidence="11">
    <location>
        <begin position="1"/>
        <end position="189"/>
    </location>
</feature>
<dbReference type="NCBIfam" id="NF003679">
    <property type="entry name" value="PRK05305.1-3"/>
    <property type="match status" value="1"/>
</dbReference>
<evidence type="ECO:0000256" key="4">
    <source>
        <dbReference type="ARBA" id="ARBA00023098"/>
    </source>
</evidence>
<dbReference type="PANTHER" id="PTHR35809:SF1">
    <property type="entry name" value="ARCHAETIDYLSERINE DECARBOXYLASE PROENZYME-RELATED"/>
    <property type="match status" value="1"/>
</dbReference>
<dbReference type="Proteomes" id="UP000033731">
    <property type="component" value="Unassembled WGS sequence"/>
</dbReference>
<dbReference type="NCBIfam" id="NF003685">
    <property type="entry name" value="PRK05305.2-5"/>
    <property type="match status" value="1"/>
</dbReference>
<dbReference type="EC" id="4.1.1.65" evidence="11"/>
<organism evidence="13 14">
    <name type="scientific">Candidatus Liberibacter solanacearum</name>
    <dbReference type="NCBI Taxonomy" id="556287"/>
    <lineage>
        <taxon>Bacteria</taxon>
        <taxon>Pseudomonadati</taxon>
        <taxon>Pseudomonadota</taxon>
        <taxon>Alphaproteobacteria</taxon>
        <taxon>Hyphomicrobiales</taxon>
        <taxon>Rhizobiaceae</taxon>
        <taxon>Liberibacter</taxon>
    </lineage>
</organism>
<dbReference type="NCBIfam" id="NF003677">
    <property type="entry name" value="PRK05305.1-1"/>
    <property type="match status" value="1"/>
</dbReference>
<evidence type="ECO:0000256" key="5">
    <source>
        <dbReference type="ARBA" id="ARBA00023136"/>
    </source>
</evidence>
<feature type="transmembrane region" description="Helical" evidence="12">
    <location>
        <begin position="12"/>
        <end position="32"/>
    </location>
</feature>
<evidence type="ECO:0000256" key="1">
    <source>
        <dbReference type="ARBA" id="ARBA00022475"/>
    </source>
</evidence>
<evidence type="ECO:0000313" key="13">
    <source>
        <dbReference type="EMBL" id="KJZ81945.1"/>
    </source>
</evidence>
<keyword evidence="7 11" id="KW-0594">Phospholipid biosynthesis</keyword>
<keyword evidence="5 11" id="KW-0472">Membrane</keyword>
<keyword evidence="12" id="KW-1133">Transmembrane helix</keyword>
<comment type="cofactor">
    <cofactor evidence="11">
        <name>pyruvate</name>
        <dbReference type="ChEBI" id="CHEBI:15361"/>
    </cofactor>
    <text evidence="11">Binds 1 pyruvoyl group covalently per subunit.</text>
</comment>
<feature type="site" description="Cleavage (non-hydrolytic); by autocatalysis" evidence="11">
    <location>
        <begin position="189"/>
        <end position="190"/>
    </location>
</feature>
<keyword evidence="10 11" id="KW-0670">Pyruvate</keyword>
<dbReference type="InterPro" id="IPR033175">
    <property type="entry name" value="PSD-A"/>
</dbReference>
<evidence type="ECO:0000256" key="2">
    <source>
        <dbReference type="ARBA" id="ARBA00022516"/>
    </source>
</evidence>
<evidence type="ECO:0000256" key="11">
    <source>
        <dbReference type="HAMAP-Rule" id="MF_00664"/>
    </source>
</evidence>
<protein>
    <recommendedName>
        <fullName evidence="11">Phosphatidylserine decarboxylase proenzyme</fullName>
        <ecNumber evidence="11">4.1.1.65</ecNumber>
    </recommendedName>
    <component>
        <recommendedName>
            <fullName evidence="11">Phosphatidylserine decarboxylase alpha chain</fullName>
        </recommendedName>
    </component>
    <component>
        <recommendedName>
            <fullName evidence="11">Phosphatidylserine decarboxylase beta chain</fullName>
        </recommendedName>
    </component>
</protein>
<comment type="function">
    <text evidence="11">Catalyzes the formation of phosphatidylethanolamine (PtdEtn) from phosphatidylserine (PtdSer).</text>
</comment>
<dbReference type="PANTHER" id="PTHR35809">
    <property type="entry name" value="ARCHAETIDYLSERINE DECARBOXYLASE PROENZYME-RELATED"/>
    <property type="match status" value="1"/>
</dbReference>
<keyword evidence="6 11" id="KW-0865">Zymogen</keyword>
<dbReference type="PATRIC" id="fig|556287.8.peg.664"/>
<dbReference type="GO" id="GO:0006646">
    <property type="term" value="P:phosphatidylethanolamine biosynthetic process"/>
    <property type="evidence" value="ECO:0007669"/>
    <property type="project" value="UniProtKB-UniRule"/>
</dbReference>
<evidence type="ECO:0000256" key="6">
    <source>
        <dbReference type="ARBA" id="ARBA00023145"/>
    </source>
</evidence>
<keyword evidence="4 11" id="KW-0443">Lipid metabolism</keyword>
<dbReference type="NCBIfam" id="NF003678">
    <property type="entry name" value="PRK05305.1-2"/>
    <property type="match status" value="1"/>
</dbReference>
<comment type="similarity">
    <text evidence="11">Belongs to the phosphatidylserine decarboxylase family. PSD-A subfamily.</text>
</comment>
<feature type="active site" description="Schiff-base intermediate with substrate; via pyruvic acid" evidence="11">
    <location>
        <position position="190"/>
    </location>
</feature>
<dbReference type="GO" id="GO:0005886">
    <property type="term" value="C:plasma membrane"/>
    <property type="evidence" value="ECO:0007669"/>
    <property type="project" value="UniProtKB-SubCell"/>
</dbReference>
<evidence type="ECO:0000256" key="10">
    <source>
        <dbReference type="ARBA" id="ARBA00023317"/>
    </source>
</evidence>
<reference evidence="13 14" key="1">
    <citation type="journal article" date="2015" name="Phytopathology">
        <title>Genomes of Candidatus Liberibacter solanacearum haplotype A from New Zealand and the USA suggest significant genome plasticity in the species.</title>
        <authorList>
            <person name="Thompson S.M."/>
            <person name="Johnson C.P."/>
            <person name="Lu A.Y."/>
            <person name="Frampton R.A."/>
            <person name="Sullivan K.L."/>
            <person name="Fiers M.W."/>
            <person name="Crowhurst R.N."/>
            <person name="Pitman A.R."/>
            <person name="Scott I."/>
            <person name="Gudmestad N.C."/>
            <person name="Smith G.R."/>
        </authorList>
    </citation>
    <scope>NUCLEOTIDE SEQUENCE [LARGE SCALE GENOMIC DNA]</scope>
    <source>
        <strain evidence="13 14">LsoNZ1</strain>
    </source>
</reference>
<evidence type="ECO:0000256" key="9">
    <source>
        <dbReference type="ARBA" id="ARBA00023264"/>
    </source>
</evidence>
<name>A0A094Z4X8_9HYPH</name>
<keyword evidence="8 11" id="KW-0456">Lyase</keyword>
<dbReference type="Pfam" id="PF02666">
    <property type="entry name" value="PS_Dcarbxylase"/>
    <property type="match status" value="1"/>
</dbReference>
<keyword evidence="3 11" id="KW-0210">Decarboxylase</keyword>
<evidence type="ECO:0000313" key="14">
    <source>
        <dbReference type="Proteomes" id="UP000033731"/>
    </source>
</evidence>
<dbReference type="AlphaFoldDB" id="A0A094Z4X8"/>
<keyword evidence="9 11" id="KW-1208">Phospholipid metabolism</keyword>
<evidence type="ECO:0000256" key="8">
    <source>
        <dbReference type="ARBA" id="ARBA00023239"/>
    </source>
</evidence>
<dbReference type="GO" id="GO:0004609">
    <property type="term" value="F:phosphatidylserine decarboxylase activity"/>
    <property type="evidence" value="ECO:0007669"/>
    <property type="project" value="UniProtKB-UniRule"/>
</dbReference>
<keyword evidence="2 11" id="KW-0444">Lipid biosynthesis</keyword>
<dbReference type="InterPro" id="IPR003817">
    <property type="entry name" value="PS_Dcarbxylase"/>
</dbReference>
<accession>A0A094Z4X8</accession>
<comment type="catalytic activity">
    <reaction evidence="11">
        <text>a 1,2-diacyl-sn-glycero-3-phospho-L-serine + H(+) = a 1,2-diacyl-sn-glycero-3-phosphoethanolamine + CO2</text>
        <dbReference type="Rhea" id="RHEA:20828"/>
        <dbReference type="ChEBI" id="CHEBI:15378"/>
        <dbReference type="ChEBI" id="CHEBI:16526"/>
        <dbReference type="ChEBI" id="CHEBI:57262"/>
        <dbReference type="ChEBI" id="CHEBI:64612"/>
        <dbReference type="EC" id="4.1.1.65"/>
    </reaction>
</comment>
<feature type="modified residue" description="Pyruvic acid (Ser); by autocatalysis" evidence="11">
    <location>
        <position position="190"/>
    </location>
</feature>
<comment type="pathway">
    <text evidence="11">Phospholipid metabolism; phosphatidylethanolamine biosynthesis; phosphatidylethanolamine from CDP-diacylglycerol: step 2/2.</text>
</comment>
<proteinExistence type="inferred from homology"/>
<keyword evidence="1 11" id="KW-1003">Cell membrane</keyword>
<sequence>MSLFRAIRKILVPIHFHGWPFVVSFLALTIIVGMWSHFFLWIGIILTTWCAYFFRDPERVTPIDPDLLISPADGHISAVCEMIPPPELELDDEVMFRLSIFMNVFDCHINRMPISGEVIKTVHRNGQFMNADLDKASEQNERQSLVLETAHGKIGVIQIAGFIARRIVCWVKPTMQVEAGMRFGIIRFGSRVDVFIPKNANIRVEIGQKTVAGETVIAEFNSTKPPLSVRRT</sequence>
<dbReference type="HAMAP" id="MF_00664">
    <property type="entry name" value="PS_decarb_PSD_A"/>
    <property type="match status" value="1"/>
</dbReference>
<evidence type="ECO:0000256" key="12">
    <source>
        <dbReference type="SAM" id="Phobius"/>
    </source>
</evidence>
<comment type="subunit">
    <text evidence="11">Heterodimer of a large membrane-associated beta subunit and a small pyruvoyl-containing alpha subunit.</text>
</comment>